<feature type="transmembrane region" description="Helical" evidence="2">
    <location>
        <begin position="324"/>
        <end position="344"/>
    </location>
</feature>
<accession>A0ABU2NM09</accession>
<feature type="transmembrane region" description="Helical" evidence="2">
    <location>
        <begin position="563"/>
        <end position="582"/>
    </location>
</feature>
<feature type="region of interest" description="Disordered" evidence="1">
    <location>
        <begin position="297"/>
        <end position="320"/>
    </location>
</feature>
<evidence type="ECO:0008006" key="5">
    <source>
        <dbReference type="Google" id="ProtNLM"/>
    </source>
</evidence>
<sequence>MTSRHPHRRAPEGTPPPSGPDRKPAGPPGQAEPAEPVAPVNPGAWDTRSWTLVDDVDGPPAESGPEPLDSWRSEAGAGATPESGVQVVWPEAGHPSSAALDAEGVPLAEPPTGPLHALDGPPPRRRAAATPTRAPSPAPPAPETRLHTGSVGPAQPPAPDEPAAPRPPSDAPPEPGGPAPGVRVTGRRAPAPDVGARPPFAGEPGRPDRAGAAPAADAAAPSGGGTSRADGGRRGASADPVRELMHRHRALCERAVDPLEIAAGLEAHGITDRTAARYRHRDVFSLAEELYVRVPRAEDGAAAEPSADGSGPHKPRRARAAGRGLSHLLPGVLCAATVVGLTYVPLEPPYARPAVGTLGGLAVLAAVRLSLRGVPRTRTAALWACWLLGYVLYGDWLLTELLAGGAGVGRLLPAFACLCVPLALAFGVAPAAWSAHLFATRARRRLTGSRSLGDFAAGVRPLLLLTVGLFAVALSAVQVAAHLLVRGAAAPHATQAATAALGVLLFVALLLSRHGFPRAASGGLAAACLLIAAALGTVLAARLPGAAAVGRPVEQAVAAYGPTVVPAAACALAALALLAYGLRALTGASAHQRPAAREASGRLPRQGPAPGPAPTGVEPGPPGDRLARQAR</sequence>
<proteinExistence type="predicted"/>
<feature type="compositionally biased region" description="Pro residues" evidence="1">
    <location>
        <begin position="154"/>
        <end position="178"/>
    </location>
</feature>
<dbReference type="RefSeq" id="WP_311671947.1">
    <property type="nucleotide sequence ID" value="NZ_JAVREQ010000002.1"/>
</dbReference>
<keyword evidence="2" id="KW-1133">Transmembrane helix</keyword>
<name>A0ABU2NM09_9ACTN</name>
<gene>
    <name evidence="3" type="ORF">RM572_04450</name>
</gene>
<evidence type="ECO:0000313" key="3">
    <source>
        <dbReference type="EMBL" id="MDT0378026.1"/>
    </source>
</evidence>
<evidence type="ECO:0000256" key="1">
    <source>
        <dbReference type="SAM" id="MobiDB-lite"/>
    </source>
</evidence>
<organism evidence="3 4">
    <name type="scientific">Streptomyces hazeniae</name>
    <dbReference type="NCBI Taxonomy" id="3075538"/>
    <lineage>
        <taxon>Bacteria</taxon>
        <taxon>Bacillati</taxon>
        <taxon>Actinomycetota</taxon>
        <taxon>Actinomycetes</taxon>
        <taxon>Kitasatosporales</taxon>
        <taxon>Streptomycetaceae</taxon>
        <taxon>Streptomyces</taxon>
    </lineage>
</organism>
<feature type="transmembrane region" description="Helical" evidence="2">
    <location>
        <begin position="523"/>
        <end position="543"/>
    </location>
</feature>
<evidence type="ECO:0000313" key="4">
    <source>
        <dbReference type="Proteomes" id="UP001183414"/>
    </source>
</evidence>
<feature type="region of interest" description="Disordered" evidence="1">
    <location>
        <begin position="1"/>
        <end position="238"/>
    </location>
</feature>
<comment type="caution">
    <text evidence="3">The sequence shown here is derived from an EMBL/GenBank/DDBJ whole genome shotgun (WGS) entry which is preliminary data.</text>
</comment>
<reference evidence="4" key="1">
    <citation type="submission" date="2023-07" db="EMBL/GenBank/DDBJ databases">
        <title>30 novel species of actinomycetes from the DSMZ collection.</title>
        <authorList>
            <person name="Nouioui I."/>
        </authorList>
    </citation>
    <scope>NUCLEOTIDE SEQUENCE [LARGE SCALE GENOMIC DNA]</scope>
    <source>
        <strain evidence="4">DSM 42041</strain>
    </source>
</reference>
<evidence type="ECO:0000256" key="2">
    <source>
        <dbReference type="SAM" id="Phobius"/>
    </source>
</evidence>
<dbReference type="Proteomes" id="UP001183414">
    <property type="component" value="Unassembled WGS sequence"/>
</dbReference>
<feature type="compositionally biased region" description="Low complexity" evidence="1">
    <location>
        <begin position="210"/>
        <end position="221"/>
    </location>
</feature>
<feature type="region of interest" description="Disordered" evidence="1">
    <location>
        <begin position="593"/>
        <end position="631"/>
    </location>
</feature>
<feature type="transmembrane region" description="Helical" evidence="2">
    <location>
        <begin position="493"/>
        <end position="511"/>
    </location>
</feature>
<protein>
    <recommendedName>
        <fullName evidence="5">Integral membrane protein</fullName>
    </recommendedName>
</protein>
<keyword evidence="2" id="KW-0812">Transmembrane</keyword>
<feature type="compositionally biased region" description="Low complexity" evidence="1">
    <location>
        <begin position="28"/>
        <end position="44"/>
    </location>
</feature>
<feature type="transmembrane region" description="Helical" evidence="2">
    <location>
        <begin position="411"/>
        <end position="438"/>
    </location>
</feature>
<feature type="transmembrane region" description="Helical" evidence="2">
    <location>
        <begin position="381"/>
        <end position="399"/>
    </location>
</feature>
<feature type="transmembrane region" description="Helical" evidence="2">
    <location>
        <begin position="459"/>
        <end position="481"/>
    </location>
</feature>
<keyword evidence="2" id="KW-0472">Membrane</keyword>
<dbReference type="EMBL" id="JAVREQ010000002">
    <property type="protein sequence ID" value="MDT0378026.1"/>
    <property type="molecule type" value="Genomic_DNA"/>
</dbReference>
<keyword evidence="4" id="KW-1185">Reference proteome</keyword>
<feature type="transmembrane region" description="Helical" evidence="2">
    <location>
        <begin position="350"/>
        <end position="369"/>
    </location>
</feature>